<evidence type="ECO:0000256" key="4">
    <source>
        <dbReference type="ARBA" id="ARBA00022927"/>
    </source>
</evidence>
<dbReference type="InterPro" id="IPR039937">
    <property type="entry name" value="SNX20/SNX21"/>
</dbReference>
<dbReference type="GO" id="GO:0031901">
    <property type="term" value="C:early endosome membrane"/>
    <property type="evidence" value="ECO:0007669"/>
    <property type="project" value="UniProtKB-SubCell"/>
</dbReference>
<feature type="compositionally biased region" description="Low complexity" evidence="7">
    <location>
        <begin position="96"/>
        <end position="112"/>
    </location>
</feature>
<evidence type="ECO:0000256" key="2">
    <source>
        <dbReference type="ARBA" id="ARBA00022448"/>
    </source>
</evidence>
<evidence type="ECO:0000259" key="8">
    <source>
        <dbReference type="PROSITE" id="PS50195"/>
    </source>
</evidence>
<dbReference type="Gene3D" id="3.30.1520.10">
    <property type="entry name" value="Phox-like domain"/>
    <property type="match status" value="1"/>
</dbReference>
<comment type="subcellular location">
    <subcellularLocation>
        <location evidence="1">Early endosome membrane</location>
        <topology evidence="1">Peripheral membrane protein</topology>
        <orientation evidence="1">Cytoplasmic side</orientation>
    </subcellularLocation>
</comment>
<dbReference type="OrthoDB" id="5975050at2759"/>
<name>A0A672GAQ1_SALFA</name>
<reference evidence="9" key="3">
    <citation type="submission" date="2025-09" db="UniProtKB">
        <authorList>
            <consortium name="Ensembl"/>
        </authorList>
    </citation>
    <scope>IDENTIFICATION</scope>
</reference>
<keyword evidence="10" id="KW-1185">Reference proteome</keyword>
<accession>A0A672GAQ1</accession>
<dbReference type="GO" id="GO:0015031">
    <property type="term" value="P:protein transport"/>
    <property type="evidence" value="ECO:0007669"/>
    <property type="project" value="UniProtKB-KW"/>
</dbReference>
<reference evidence="9" key="2">
    <citation type="submission" date="2025-08" db="UniProtKB">
        <authorList>
            <consortium name="Ensembl"/>
        </authorList>
    </citation>
    <scope>IDENTIFICATION</scope>
</reference>
<evidence type="ECO:0000313" key="9">
    <source>
        <dbReference type="Ensembl" id="ENSSFAP00005015372.1"/>
    </source>
</evidence>
<dbReference type="SUPFAM" id="SSF64268">
    <property type="entry name" value="PX domain"/>
    <property type="match status" value="1"/>
</dbReference>
<organism evidence="9 10">
    <name type="scientific">Salarias fasciatus</name>
    <name type="common">Jewelled blenny</name>
    <name type="synonym">Blennius fasciatus</name>
    <dbReference type="NCBI Taxonomy" id="181472"/>
    <lineage>
        <taxon>Eukaryota</taxon>
        <taxon>Metazoa</taxon>
        <taxon>Chordata</taxon>
        <taxon>Craniata</taxon>
        <taxon>Vertebrata</taxon>
        <taxon>Euteleostomi</taxon>
        <taxon>Actinopterygii</taxon>
        <taxon>Neopterygii</taxon>
        <taxon>Teleostei</taxon>
        <taxon>Neoteleostei</taxon>
        <taxon>Acanthomorphata</taxon>
        <taxon>Ovalentaria</taxon>
        <taxon>Blenniimorphae</taxon>
        <taxon>Blenniiformes</taxon>
        <taxon>Blennioidei</taxon>
        <taxon>Blenniidae</taxon>
        <taxon>Salariinae</taxon>
        <taxon>Salarias</taxon>
    </lineage>
</organism>
<keyword evidence="3" id="KW-0967">Endosome</keyword>
<feature type="domain" description="PX" evidence="8">
    <location>
        <begin position="140"/>
        <end position="257"/>
    </location>
</feature>
<keyword evidence="5" id="KW-0446">Lipid-binding</keyword>
<keyword evidence="6" id="KW-0472">Membrane</keyword>
<dbReference type="Ensembl" id="ENSSFAT00005016000.1">
    <property type="protein sequence ID" value="ENSSFAP00005015372.1"/>
    <property type="gene ID" value="ENSSFAG00005008223.1"/>
</dbReference>
<keyword evidence="2" id="KW-0813">Transport</keyword>
<gene>
    <name evidence="9" type="primary">snx21</name>
</gene>
<dbReference type="PANTHER" id="PTHR20939:SF10">
    <property type="entry name" value="SORTING NEXIN-21"/>
    <property type="match status" value="1"/>
</dbReference>
<evidence type="ECO:0000256" key="3">
    <source>
        <dbReference type="ARBA" id="ARBA00022753"/>
    </source>
</evidence>
<sequence>MASRLLDRLRRSLFRDGQGAGPEEQEEQPEEERAPPREERWEAELEEEEECVSERLGGTLCFDAAGGGGAEDGAEGEDSGPDSDSDFLGESMEDGLSSTDMSPVSPSPSSLLTRQIQESWRSLRGSGGVSPAPSARRQVDFLLFEVTDANVVQDGSSKYVLYTVHVIQSGGSDKTPAVITRRYSDFQRLHATLRRHHGDQMERVCFPRKKLRKNFTAETIAKRSRAFEQYLSHLCALPDLRGALCVRHFFYLSDLQTAQLLIRVGSYQDALGPLLNAKRLQHKLGWACCHDNQSQAAPTSNSSSHWFFTLVGLSFCFQEAEQLEEARDHCDHALHVLTPALAHTGGEDRPLPSDGRPHPLLLPLLQTVVRLSWQTGQDKRQWEELLHQLEEQGAGLDNHPTVKEFLVKHNLQEGDD</sequence>
<dbReference type="CTD" id="90203"/>
<feature type="compositionally biased region" description="Acidic residues" evidence="7">
    <location>
        <begin position="72"/>
        <end position="93"/>
    </location>
</feature>
<protein>
    <recommendedName>
        <fullName evidence="8">PX domain-containing protein</fullName>
    </recommendedName>
</protein>
<dbReference type="SMART" id="SM00312">
    <property type="entry name" value="PX"/>
    <property type="match status" value="1"/>
</dbReference>
<feature type="region of interest" description="Disordered" evidence="7">
    <location>
        <begin position="1"/>
        <end position="114"/>
    </location>
</feature>
<evidence type="ECO:0000313" key="10">
    <source>
        <dbReference type="Proteomes" id="UP000472267"/>
    </source>
</evidence>
<dbReference type="FunCoup" id="A0A672GAQ1">
    <property type="interactions" value="667"/>
</dbReference>
<dbReference type="InParanoid" id="A0A672GAQ1"/>
<keyword evidence="4" id="KW-0653">Protein transport</keyword>
<dbReference type="GeneID" id="115408314"/>
<proteinExistence type="predicted"/>
<dbReference type="InterPro" id="IPR036871">
    <property type="entry name" value="PX_dom_sf"/>
</dbReference>
<evidence type="ECO:0000256" key="7">
    <source>
        <dbReference type="SAM" id="MobiDB-lite"/>
    </source>
</evidence>
<dbReference type="AlphaFoldDB" id="A0A672GAQ1"/>
<dbReference type="OMA" id="DQMERVC"/>
<dbReference type="PROSITE" id="PS50195">
    <property type="entry name" value="PX"/>
    <property type="match status" value="1"/>
</dbReference>
<evidence type="ECO:0000256" key="1">
    <source>
        <dbReference type="ARBA" id="ARBA00004469"/>
    </source>
</evidence>
<reference evidence="9" key="1">
    <citation type="submission" date="2019-06" db="EMBL/GenBank/DDBJ databases">
        <authorList>
            <consortium name="Wellcome Sanger Institute Data Sharing"/>
        </authorList>
    </citation>
    <scope>NUCLEOTIDE SEQUENCE [LARGE SCALE GENOMIC DNA]</scope>
</reference>
<dbReference type="PANTHER" id="PTHR20939">
    <property type="entry name" value="SORTING NEXIN 20, 21"/>
    <property type="match status" value="1"/>
</dbReference>
<evidence type="ECO:0000256" key="5">
    <source>
        <dbReference type="ARBA" id="ARBA00023121"/>
    </source>
</evidence>
<dbReference type="Pfam" id="PF00787">
    <property type="entry name" value="PX"/>
    <property type="match status" value="1"/>
</dbReference>
<feature type="compositionally biased region" description="Basic and acidic residues" evidence="7">
    <location>
        <begin position="31"/>
        <end position="43"/>
    </location>
</feature>
<dbReference type="Proteomes" id="UP000472267">
    <property type="component" value="Chromosome 20"/>
</dbReference>
<feature type="compositionally biased region" description="Basic and acidic residues" evidence="7">
    <location>
        <begin position="1"/>
        <end position="14"/>
    </location>
</feature>
<dbReference type="RefSeq" id="XP_029974863.1">
    <property type="nucleotide sequence ID" value="XM_030119003.1"/>
</dbReference>
<dbReference type="InterPro" id="IPR001683">
    <property type="entry name" value="PX_dom"/>
</dbReference>
<dbReference type="GO" id="GO:1901981">
    <property type="term" value="F:phosphatidylinositol phosphate binding"/>
    <property type="evidence" value="ECO:0007669"/>
    <property type="project" value="TreeGrafter"/>
</dbReference>
<evidence type="ECO:0000256" key="6">
    <source>
        <dbReference type="ARBA" id="ARBA00023136"/>
    </source>
</evidence>